<proteinExistence type="predicted"/>
<reference evidence="1" key="2">
    <citation type="journal article" date="2024" name="Antonie Van Leeuwenhoek">
        <title>Roseihalotalea indica gen. nov., sp. nov., a halophilic Bacteroidetes from mesopelagic Southwest Indian Ocean with higher carbohydrate metabolic potential.</title>
        <authorList>
            <person name="Chen B."/>
            <person name="Zhang M."/>
            <person name="Lin D."/>
            <person name="Ye J."/>
            <person name="Tang K."/>
        </authorList>
    </citation>
    <scope>NUCLEOTIDE SEQUENCE</scope>
    <source>
        <strain evidence="1">TK19036</strain>
    </source>
</reference>
<protein>
    <submittedName>
        <fullName evidence="1">WG repeat-containing protein</fullName>
    </submittedName>
</protein>
<dbReference type="AlphaFoldDB" id="A0AA49GLJ2"/>
<reference evidence="1" key="1">
    <citation type="journal article" date="2023" name="Comput. Struct. Biotechnol. J.">
        <title>Discovery of a novel marine Bacteroidetes with a rich repertoire of carbohydrate-active enzymes.</title>
        <authorList>
            <person name="Chen B."/>
            <person name="Liu G."/>
            <person name="Chen Q."/>
            <person name="Wang H."/>
            <person name="Liu L."/>
            <person name="Tang K."/>
        </authorList>
    </citation>
    <scope>NUCLEOTIDE SEQUENCE</scope>
    <source>
        <strain evidence="1">TK19036</strain>
    </source>
</reference>
<name>A0AA49GLJ2_9BACT</name>
<dbReference type="PANTHER" id="PTHR37841:SF1">
    <property type="entry name" value="DUF3298 DOMAIN-CONTAINING PROTEIN"/>
    <property type="match status" value="1"/>
</dbReference>
<dbReference type="EMBL" id="CP120682">
    <property type="protein sequence ID" value="WKN34800.1"/>
    <property type="molecule type" value="Genomic_DNA"/>
</dbReference>
<organism evidence="1">
    <name type="scientific">Roseihalotalea indica</name>
    <dbReference type="NCBI Taxonomy" id="2867963"/>
    <lineage>
        <taxon>Bacteria</taxon>
        <taxon>Pseudomonadati</taxon>
        <taxon>Bacteroidota</taxon>
        <taxon>Cytophagia</taxon>
        <taxon>Cytophagales</taxon>
        <taxon>Catalimonadaceae</taxon>
        <taxon>Roseihalotalea</taxon>
    </lineage>
</organism>
<evidence type="ECO:0000313" key="1">
    <source>
        <dbReference type="EMBL" id="WKN34800.1"/>
    </source>
</evidence>
<dbReference type="Pfam" id="PF14903">
    <property type="entry name" value="WG_beta_rep"/>
    <property type="match status" value="2"/>
</dbReference>
<gene>
    <name evidence="1" type="ORF">K4G66_20715</name>
</gene>
<dbReference type="PANTHER" id="PTHR37841">
    <property type="entry name" value="GLR2918 PROTEIN"/>
    <property type="match status" value="1"/>
</dbReference>
<dbReference type="InterPro" id="IPR032774">
    <property type="entry name" value="WG_beta_rep"/>
</dbReference>
<accession>A0AA49GLJ2</accession>
<sequence>MHDQKWEKAELTLQKLRTNEKDSLFPDVYYAYSLLYTDTAYQHYQIDSAYAYILQASQDFQQTPEKEKEKLARAIQLTDSTLLIQKRQLDSLAFIRATELSTVPDYQYFIDQHTDAPQQKEAKQLRNALAFEAASELDTYQAYRNFLDTYPEAEQVPLAEERYNTLVFQSQTATGDLESYYQFLEAFPNSPYRPQAEEAIFQIITADNQLTHYARFVHDFPDSPYARKAVNWLYHLYKVNHPADSFFIQYPDIPYQDSLRTASTTAQRFLLPWLNHDQFGFMDANGQTVIAPQFSDVFPDYNCEGVVSEVIFASRDSVLHMLSKKGEILYASAIRGDGILQINELGGGLFWIGSDVSGEVVHISGDVVISASEQVDEVTLLPSPIAAVEPVQFIKFKKAGDWGLKSFTGVTLIPAEYDDIQEYNHFIVLERGGRLAVTNRRIVSNQVVEPSLSLNFQYEDVTLLDDDHLIAYTRNYESVIDTTLQSVVPLGRYTVLRKVDYGAQQQWLLKTSEEQQIVQNDSLITKRTVHYSLYPSTDGNSDINFSQAFYNDQWVALKTDQHYFLLDNQTATFPTDPYDSVKLISDHFAAIYHGSSQDLDSMDLLIAEQAPITFRFSKHPVQASDLQFRLIRTQNTQKNDQIEESLLIRQPNQAELLLNQSGDTVLETSLQSVSAYPHGLYVIEQRAKQGIIDQVGNELVPVQYDRIGSYHASGLLSIFHRQKFGAYHVETSTLIKPAYEAALQLYAIVIPDSIPQPLYIARKNGKYGIIDGQEQSYLPFSFQAVRYWNDTSALVQYEDQWLIYSFASEAQNRLSFDEEKAFYSAIEEFSLLPSTEPEVLIKIYKNGGYGVVSSQHGELLSPTFDDVLLMRNPENDAPIYLTEKYVSEAKLHILIHMNAQGEIIRREAYSPDEYDKLYCEQ</sequence>